<comment type="cofactor">
    <cofactor evidence="12">
        <name>Mg(2+)</name>
        <dbReference type="ChEBI" id="CHEBI:18420"/>
    </cofactor>
    <cofactor evidence="12">
        <name>Mn(2+)</name>
        <dbReference type="ChEBI" id="CHEBI:29035"/>
    </cofactor>
    <text evidence="12">Binds 1 Mg(2+) or Mn(2+) ion per subunit.</text>
</comment>
<evidence type="ECO:0000256" key="2">
    <source>
        <dbReference type="ARBA" id="ARBA00022532"/>
    </source>
</evidence>
<feature type="site" description="Critical for catalysis" evidence="10">
    <location>
        <position position="255"/>
    </location>
</feature>
<dbReference type="EMBL" id="PPFX01000034">
    <property type="protein sequence ID" value="PNU19290.1"/>
    <property type="molecule type" value="Genomic_DNA"/>
</dbReference>
<evidence type="ECO:0000256" key="8">
    <source>
        <dbReference type="ARBA" id="ARBA00046318"/>
    </source>
</evidence>
<proteinExistence type="inferred from homology"/>
<evidence type="ECO:0000256" key="12">
    <source>
        <dbReference type="PIRSR" id="PIRSR009407-3"/>
    </source>
</evidence>
<evidence type="ECO:0000256" key="4">
    <source>
        <dbReference type="ARBA" id="ARBA00022842"/>
    </source>
</evidence>
<feature type="binding site" evidence="11">
    <location>
        <begin position="131"/>
        <end position="138"/>
    </location>
    <ligand>
        <name>substrate</name>
    </ligand>
</feature>
<dbReference type="NCBIfam" id="TIGR00178">
    <property type="entry name" value="monomer_idh"/>
    <property type="match status" value="1"/>
</dbReference>
<evidence type="ECO:0000256" key="6">
    <source>
        <dbReference type="ARBA" id="ARBA00023002"/>
    </source>
</evidence>
<evidence type="ECO:0000256" key="13">
    <source>
        <dbReference type="PIRSR" id="PIRSR009407-4"/>
    </source>
</evidence>
<reference evidence="15 16" key="1">
    <citation type="journal article" date="2018" name="Genome Announc.">
        <title>Genome Sequence of Geothermobacter sp. HR-1 Iron Reducer from the Loihi Seamount.</title>
        <authorList>
            <person name="Smith H."/>
            <person name="Abuyen K."/>
            <person name="Tremblay J."/>
            <person name="Savalia P."/>
            <person name="Perez-Rodriguez I."/>
            <person name="Emerson D."/>
            <person name="Tully B."/>
            <person name="Amend J."/>
        </authorList>
    </citation>
    <scope>NUCLEOTIDE SEQUENCE [LARGE SCALE GENOMIC DNA]</scope>
    <source>
        <strain evidence="15 16">HR-1</strain>
    </source>
</reference>
<evidence type="ECO:0000256" key="5">
    <source>
        <dbReference type="ARBA" id="ARBA00022857"/>
    </source>
</evidence>
<name>A0A2K2H7S9_9BACT</name>
<dbReference type="GO" id="GO:0046872">
    <property type="term" value="F:metal ion binding"/>
    <property type="evidence" value="ECO:0007669"/>
    <property type="project" value="UniProtKB-KW"/>
</dbReference>
<dbReference type="RefSeq" id="WP_103116196.1">
    <property type="nucleotide sequence ID" value="NZ_PPFX01000034.1"/>
</dbReference>
<comment type="caution">
    <text evidence="15">The sequence shown here is derived from an EMBL/GenBank/DDBJ whole genome shotgun (WGS) entry which is preliminary data.</text>
</comment>
<feature type="binding site" evidence="11">
    <location>
        <position position="547"/>
    </location>
    <ligand>
        <name>D-threo-isocitrate</name>
        <dbReference type="ChEBI" id="CHEBI:15562"/>
    </ligand>
</feature>
<dbReference type="GO" id="GO:0004450">
    <property type="term" value="F:isocitrate dehydrogenase (NADP+) activity"/>
    <property type="evidence" value="ECO:0007669"/>
    <property type="project" value="UniProtKB-EC"/>
</dbReference>
<feature type="site" description="Critical for catalysis" evidence="10">
    <location>
        <position position="420"/>
    </location>
</feature>
<feature type="binding site" evidence="12">
    <location>
        <position position="548"/>
    </location>
    <ligand>
        <name>Mg(2+)</name>
        <dbReference type="ChEBI" id="CHEBI:18420"/>
    </ligand>
</feature>
<keyword evidence="6 9" id="KW-0560">Oxidoreductase</keyword>
<dbReference type="Proteomes" id="UP000236340">
    <property type="component" value="Unassembled WGS sequence"/>
</dbReference>
<evidence type="ECO:0000256" key="7">
    <source>
        <dbReference type="ARBA" id="ARBA00023554"/>
    </source>
</evidence>
<dbReference type="InterPro" id="IPR004436">
    <property type="entry name" value="Isocitrate_DH_NADP_mono"/>
</dbReference>
<evidence type="ECO:0000256" key="9">
    <source>
        <dbReference type="PIRNR" id="PIRNR009407"/>
    </source>
</evidence>
<keyword evidence="1 9" id="KW-0329">Glyoxylate bypass</keyword>
<dbReference type="PANTHER" id="PTHR36999">
    <property type="entry name" value="ISOCITRATE DEHYDROGENASE [NADP]"/>
    <property type="match status" value="1"/>
</dbReference>
<feature type="binding site" evidence="13">
    <location>
        <position position="589"/>
    </location>
    <ligand>
        <name>NADP(+)</name>
        <dbReference type="ChEBI" id="CHEBI:58349"/>
    </ligand>
</feature>
<evidence type="ECO:0000256" key="3">
    <source>
        <dbReference type="ARBA" id="ARBA00022723"/>
    </source>
</evidence>
<sequence>MASKIIWTKIDEAPALATYSLLPIVKAFTKGTGIDVETSDISLAGRILATFPDNLTEEQKIADNLAFLGDLVKKPEANIIKLPNISASVPQLKEAIAELQSQGYNLPDYPEEPKTEEEKAIQARYAKCLGSAVNPVLREGNSDRRAATSVKMFGQKNPHRMMKPFPSDSKAHVAHMNDGDFYANEKSVTVDKGGDFKIELAGKDGNTTILKDGLTSLDGEILSGSFISKKALRAFYAEQIADAKEQGVLLSLHLKATMMKVSDPIMFGHAVSVFFEKALSKHADTLKEIGFNPNQGLGDLYSRLPNLPEAKQAEIKADIEAVYKEQPELAMVNSAKGITNLHVPNDVIIDASMPVVVRDGGKMWGRDDQLHDTKAMIPDRCYAQFYQVALEDCKKNGAFDPATMGSVANVGLMAQKAEEYGSHPTTFEIPFDGTVRVLDASGNVLMEHAVETGDIWRLSRAKDIPIQDWVKLAVTRAKASGEPAIFWLDEKRGHDAQMIAKVEKYLKDHDTSGLDIRIMAPIEAMKFSCERVRKGLNTISVTGNVLRDYLTDLFPILELGTSARMLSIVPLLAGGGLFETGAGGSAPKHVQQFLEEGHLRWDSLGEYCALVPSLEMIADKHGNPKATVLAETLDQAIMNYLENQKLPSRKVNELDNRGSSFYLGFYWAKALATQNKDAELKARFTEVAAELEKNVEKIDAELLAAQGAPVDIGGYYHADEAKTEAAMRPSATLNAIIDAIS</sequence>
<protein>
    <recommendedName>
        <fullName evidence="9">Isocitrate dehydrogenase [NADP]</fullName>
        <ecNumber evidence="9">1.1.1.42</ecNumber>
    </recommendedName>
    <alternativeName>
        <fullName evidence="9">Oxalosuccinate decarboxylase</fullName>
    </alternativeName>
</protein>
<evidence type="ECO:0000256" key="1">
    <source>
        <dbReference type="ARBA" id="ARBA00022435"/>
    </source>
</evidence>
<dbReference type="SUPFAM" id="SSF53659">
    <property type="entry name" value="Isocitrate/Isopropylmalate dehydrogenase-like"/>
    <property type="match status" value="1"/>
</dbReference>
<dbReference type="EC" id="1.1.1.42" evidence="9"/>
<comment type="catalytic activity">
    <reaction evidence="7 9">
        <text>D-threo-isocitrate + NADP(+) = 2-oxoglutarate + CO2 + NADPH</text>
        <dbReference type="Rhea" id="RHEA:19629"/>
        <dbReference type="ChEBI" id="CHEBI:15562"/>
        <dbReference type="ChEBI" id="CHEBI:16526"/>
        <dbReference type="ChEBI" id="CHEBI:16810"/>
        <dbReference type="ChEBI" id="CHEBI:57783"/>
        <dbReference type="ChEBI" id="CHEBI:58349"/>
        <dbReference type="EC" id="1.1.1.42"/>
    </reaction>
</comment>
<dbReference type="Pfam" id="PF03971">
    <property type="entry name" value="IDH"/>
    <property type="match status" value="1"/>
</dbReference>
<feature type="binding site" evidence="11">
    <location>
        <position position="144"/>
    </location>
    <ligand>
        <name>D-threo-isocitrate</name>
        <dbReference type="ChEBI" id="CHEBI:15562"/>
    </ligand>
</feature>
<evidence type="ECO:0000256" key="14">
    <source>
        <dbReference type="SAM" id="Coils"/>
    </source>
</evidence>
<feature type="binding site" evidence="12">
    <location>
        <position position="552"/>
    </location>
    <ligand>
        <name>Mg(2+)</name>
        <dbReference type="ChEBI" id="CHEBI:18420"/>
    </ligand>
</feature>
<evidence type="ECO:0000256" key="11">
    <source>
        <dbReference type="PIRSR" id="PIRSR009407-2"/>
    </source>
</evidence>
<dbReference type="PANTHER" id="PTHR36999:SF1">
    <property type="entry name" value="ISOCITRATE DEHYDROGENASE (NADP(+))"/>
    <property type="match status" value="1"/>
</dbReference>
<keyword evidence="3 12" id="KW-0479">Metal-binding</keyword>
<keyword evidence="4 12" id="KW-0460">Magnesium</keyword>
<feature type="binding site" evidence="13">
    <location>
        <begin position="584"/>
        <end position="585"/>
    </location>
    <ligand>
        <name>NADP(+)</name>
        <dbReference type="ChEBI" id="CHEBI:58349"/>
    </ligand>
</feature>
<accession>A0A2K2H7S9</accession>
<keyword evidence="2 9" id="KW-0816">Tricarboxylic acid cycle</keyword>
<dbReference type="OrthoDB" id="9807643at2"/>
<comment type="similarity">
    <text evidence="8 9">Belongs to the monomeric-type IDH family.</text>
</comment>
<feature type="binding site" evidence="13">
    <location>
        <begin position="81"/>
        <end position="86"/>
    </location>
    <ligand>
        <name>NADP(+)</name>
        <dbReference type="ChEBI" id="CHEBI:58349"/>
    </ligand>
</feature>
<evidence type="ECO:0000313" key="15">
    <source>
        <dbReference type="EMBL" id="PNU19290.1"/>
    </source>
</evidence>
<feature type="coiled-coil region" evidence="14">
    <location>
        <begin position="681"/>
        <end position="708"/>
    </location>
</feature>
<evidence type="ECO:0000313" key="16">
    <source>
        <dbReference type="Proteomes" id="UP000236340"/>
    </source>
</evidence>
<feature type="binding site" evidence="13">
    <location>
        <begin position="600"/>
        <end position="602"/>
    </location>
    <ligand>
        <name>NADP(+)</name>
        <dbReference type="ChEBI" id="CHEBI:58349"/>
    </ligand>
</feature>
<organism evidence="15 16">
    <name type="scientific">Geothermobacter hydrogeniphilus</name>
    <dbReference type="NCBI Taxonomy" id="1969733"/>
    <lineage>
        <taxon>Bacteria</taxon>
        <taxon>Pseudomonadati</taxon>
        <taxon>Thermodesulfobacteriota</taxon>
        <taxon>Desulfuromonadia</taxon>
        <taxon>Desulfuromonadales</taxon>
        <taxon>Geothermobacteraceae</taxon>
        <taxon>Geothermobacter</taxon>
    </lineage>
</organism>
<keyword evidence="14" id="KW-0175">Coiled coil</keyword>
<dbReference type="GO" id="GO:0006099">
    <property type="term" value="P:tricarboxylic acid cycle"/>
    <property type="evidence" value="ECO:0007669"/>
    <property type="project" value="UniProtKB-KW"/>
</dbReference>
<evidence type="ECO:0000256" key="10">
    <source>
        <dbReference type="PIRSR" id="PIRSR009407-1"/>
    </source>
</evidence>
<dbReference type="GO" id="GO:0006097">
    <property type="term" value="P:glyoxylate cycle"/>
    <property type="evidence" value="ECO:0007669"/>
    <property type="project" value="UniProtKB-KW"/>
</dbReference>
<dbReference type="PIRSF" id="PIRSF009407">
    <property type="entry name" value="IDH_monmr"/>
    <property type="match status" value="1"/>
</dbReference>
<keyword evidence="5 9" id="KW-0521">NADP</keyword>
<feature type="binding site" evidence="13">
    <location>
        <position position="649"/>
    </location>
    <ligand>
        <name>NADP(+)</name>
        <dbReference type="ChEBI" id="CHEBI:58349"/>
    </ligand>
</feature>
<feature type="binding site" evidence="12">
    <location>
        <position position="350"/>
    </location>
    <ligand>
        <name>Mg(2+)</name>
        <dbReference type="ChEBI" id="CHEBI:18420"/>
    </ligand>
</feature>
<feature type="binding site" evidence="13">
    <location>
        <position position="134"/>
    </location>
    <ligand>
        <name>NADP(+)</name>
        <dbReference type="ChEBI" id="CHEBI:58349"/>
    </ligand>
</feature>
<dbReference type="AlphaFoldDB" id="A0A2K2H7S9"/>
<gene>
    <name evidence="15" type="ORF">C2E25_13175</name>
</gene>